<dbReference type="InterPro" id="IPR013783">
    <property type="entry name" value="Ig-like_fold"/>
</dbReference>
<name>A0A6G1PCH3_CHAAH</name>
<dbReference type="SUPFAM" id="SSF48726">
    <property type="entry name" value="Immunoglobulin"/>
    <property type="match status" value="1"/>
</dbReference>
<organism evidence="3 4">
    <name type="scientific">Channa argus</name>
    <name type="common">Northern snakehead</name>
    <name type="synonym">Ophicephalus argus</name>
    <dbReference type="NCBI Taxonomy" id="215402"/>
    <lineage>
        <taxon>Eukaryota</taxon>
        <taxon>Metazoa</taxon>
        <taxon>Chordata</taxon>
        <taxon>Craniata</taxon>
        <taxon>Vertebrata</taxon>
        <taxon>Euteleostomi</taxon>
        <taxon>Actinopterygii</taxon>
        <taxon>Neopterygii</taxon>
        <taxon>Teleostei</taxon>
        <taxon>Neoteleostei</taxon>
        <taxon>Acanthomorphata</taxon>
        <taxon>Anabantaria</taxon>
        <taxon>Anabantiformes</taxon>
        <taxon>Channoidei</taxon>
        <taxon>Channidae</taxon>
        <taxon>Channa</taxon>
    </lineage>
</organism>
<dbReference type="PROSITE" id="PS50835">
    <property type="entry name" value="IG_LIKE"/>
    <property type="match status" value="1"/>
</dbReference>
<proteinExistence type="predicted"/>
<dbReference type="EMBL" id="CM015714">
    <property type="protein sequence ID" value="KAF3687947.1"/>
    <property type="molecule type" value="Genomic_DNA"/>
</dbReference>
<evidence type="ECO:0000259" key="2">
    <source>
        <dbReference type="PROSITE" id="PS50835"/>
    </source>
</evidence>
<gene>
    <name evidence="3" type="ORF">EXN66_Car003619</name>
</gene>
<evidence type="ECO:0000256" key="1">
    <source>
        <dbReference type="SAM" id="SignalP"/>
    </source>
</evidence>
<sequence length="121" mass="13395">MFAPGWSVIPLLFHLFDCVGPELTCSTKLQVTEGGHLSCEVRGNPQPAVIWFRDGKVVALPSHLSRQDTGRYSVWAKGPLKQRNFTVEVEVLPVSGTANNCNRHFVPAVLLIQGILWLENS</sequence>
<feature type="domain" description="Ig-like" evidence="2">
    <location>
        <begin position="21"/>
        <end position="86"/>
    </location>
</feature>
<accession>A0A6G1PCH3</accession>
<reference evidence="4" key="2">
    <citation type="submission" date="2019-02" db="EMBL/GenBank/DDBJ databases">
        <title>Opniocepnalus argus Var Kimnra genome.</title>
        <authorList>
            <person name="Zhou C."/>
            <person name="Xiao S."/>
        </authorList>
    </citation>
    <scope>NUCLEOTIDE SEQUENCE [LARGE SCALE GENOMIC DNA]</scope>
</reference>
<evidence type="ECO:0000313" key="3">
    <source>
        <dbReference type="EMBL" id="KAF3687947.1"/>
    </source>
</evidence>
<dbReference type="Gene3D" id="2.60.40.10">
    <property type="entry name" value="Immunoglobulins"/>
    <property type="match status" value="1"/>
</dbReference>
<dbReference type="Proteomes" id="UP000503349">
    <property type="component" value="Chromosome 3"/>
</dbReference>
<protein>
    <recommendedName>
        <fullName evidence="2">Ig-like domain-containing protein</fullName>
    </recommendedName>
</protein>
<dbReference type="InterPro" id="IPR007110">
    <property type="entry name" value="Ig-like_dom"/>
</dbReference>
<dbReference type="AlphaFoldDB" id="A0A6G1PCH3"/>
<dbReference type="InterPro" id="IPR036179">
    <property type="entry name" value="Ig-like_dom_sf"/>
</dbReference>
<keyword evidence="4" id="KW-1185">Reference proteome</keyword>
<feature type="chain" id="PRO_5026135371" description="Ig-like domain-containing protein" evidence="1">
    <location>
        <begin position="22"/>
        <end position="121"/>
    </location>
</feature>
<evidence type="ECO:0000313" key="4">
    <source>
        <dbReference type="Proteomes" id="UP000503349"/>
    </source>
</evidence>
<reference evidence="3 4" key="1">
    <citation type="submission" date="2019-02" db="EMBL/GenBank/DDBJ databases">
        <title>Opniocepnalus argus genome.</title>
        <authorList>
            <person name="Zhou C."/>
            <person name="Xiao S."/>
        </authorList>
    </citation>
    <scope>NUCLEOTIDE SEQUENCE [LARGE SCALE GENOMIC DNA]</scope>
    <source>
        <strain evidence="3">OARG1902GOOAL</strain>
        <tissue evidence="3">Muscle</tissue>
    </source>
</reference>
<feature type="signal peptide" evidence="1">
    <location>
        <begin position="1"/>
        <end position="21"/>
    </location>
</feature>
<keyword evidence="1" id="KW-0732">Signal</keyword>